<accession>A0A0L8GVA1</accession>
<evidence type="ECO:0000313" key="1">
    <source>
        <dbReference type="EMBL" id="KOF80986.1"/>
    </source>
</evidence>
<name>A0A0L8GVA1_OCTBM</name>
<gene>
    <name evidence="1" type="ORF">OCBIM_22027125mg</name>
</gene>
<protein>
    <submittedName>
        <fullName evidence="1">Uncharacterized protein</fullName>
    </submittedName>
</protein>
<dbReference type="AlphaFoldDB" id="A0A0L8GVA1"/>
<reference evidence="1" key="1">
    <citation type="submission" date="2015-07" db="EMBL/GenBank/DDBJ databases">
        <title>MeaNS - Measles Nucleotide Surveillance Program.</title>
        <authorList>
            <person name="Tran T."/>
            <person name="Druce J."/>
        </authorList>
    </citation>
    <scope>NUCLEOTIDE SEQUENCE</scope>
    <source>
        <strain evidence="1">UCB-OBI-ISO-001</strain>
        <tissue evidence="1">Gonad</tissue>
    </source>
</reference>
<organism evidence="1">
    <name type="scientific">Octopus bimaculoides</name>
    <name type="common">California two-spotted octopus</name>
    <dbReference type="NCBI Taxonomy" id="37653"/>
    <lineage>
        <taxon>Eukaryota</taxon>
        <taxon>Metazoa</taxon>
        <taxon>Spiralia</taxon>
        <taxon>Lophotrochozoa</taxon>
        <taxon>Mollusca</taxon>
        <taxon>Cephalopoda</taxon>
        <taxon>Coleoidea</taxon>
        <taxon>Octopodiformes</taxon>
        <taxon>Octopoda</taxon>
        <taxon>Incirrata</taxon>
        <taxon>Octopodidae</taxon>
        <taxon>Octopus</taxon>
    </lineage>
</organism>
<sequence>MTEIQSYPVSPWPILYHPCNLVDAPYAWGLYDTCPRPWKYVTVKSVDPLHITPLNQFVSQFIVFLIEQNKTGIIICFQARGSLEFLGVCVRFFIVRWGRERFSECKERVGQRGFG</sequence>
<dbReference type="EMBL" id="KQ420194">
    <property type="protein sequence ID" value="KOF80986.1"/>
    <property type="molecule type" value="Genomic_DNA"/>
</dbReference>
<proteinExistence type="predicted"/>